<dbReference type="Proteomes" id="UP001597182">
    <property type="component" value="Unassembled WGS sequence"/>
</dbReference>
<evidence type="ECO:0000313" key="3">
    <source>
        <dbReference type="EMBL" id="MFD1237164.1"/>
    </source>
</evidence>
<dbReference type="Pfam" id="PF03235">
    <property type="entry name" value="GmrSD_N"/>
    <property type="match status" value="1"/>
</dbReference>
<gene>
    <name evidence="3" type="ORF">ACFQ34_28100</name>
</gene>
<dbReference type="EMBL" id="JBHTMB010000270">
    <property type="protein sequence ID" value="MFD1237164.1"/>
    <property type="molecule type" value="Genomic_DNA"/>
</dbReference>
<sequence length="631" mass="71634">MSSITPHYRTITQLLQSRTFAIDEYQREYKWESKNIEELLTDLQNKFLSSYREGDTPKATADYADYFLGSIIVTLRGGRHYLVDGQQRVTSLTLLLIYLYREASTRGLPVAATIAPLIYSDNLGEESFNLDIAERVPALRALFAGESYQPDGHDESVRTILLRYQDIVDLELAEQLGEALSPFIYWLLGKVGLIEIAAETDQHAYSIFETMNDRGKPLSPTDMMKASLLAPIDTDEERARANAEWRRTLLDLTSWAPDPDTERGAAAIKAWLRAQYADSTRERRAGAVDRDWETIGTVFHRWLRDNAARIGAGDSKGNVRVMTEEVPFFARAYLRILEASATYTPGLEAVFFNAHNEFTWQSTVLLAPLDTADDDATVQAKIAAMATYLDIWVMRRVVNYVRVGYSTVSYAMWLLCREVRGKNIVELVAILKRKLAEDDDVSFDGSPSRSRNGIAGLGINQFSRRYVYHLLARVTAFVEVESGRPDPFASYVDRNRKNASDIEHIWADKPERYADQFANAHDFWEQRDAIGGLLLLPADVNRSFQARSFEEKAPHYAGQNLFAASLTESAYQHQPQFTQFVGREDLPFKPYSSFGVDEQAERTELVRRLADLIWSPTRLDRECLIFGVTGL</sequence>
<feature type="domain" description="GmrSD restriction endonucleases N-terminal" evidence="1">
    <location>
        <begin position="11"/>
        <end position="228"/>
    </location>
</feature>
<dbReference type="RefSeq" id="WP_346091701.1">
    <property type="nucleotide sequence ID" value="NZ_BAABKS010000031.1"/>
</dbReference>
<comment type="caution">
    <text evidence="3">The sequence shown here is derived from an EMBL/GenBank/DDBJ whole genome shotgun (WGS) entry which is preliminary data.</text>
</comment>
<dbReference type="PANTHER" id="PTHR35149:SF2">
    <property type="entry name" value="DUF262 DOMAIN-CONTAINING PROTEIN"/>
    <property type="match status" value="1"/>
</dbReference>
<feature type="domain" description="GmrSD restriction endonucleases C-terminal" evidence="2">
    <location>
        <begin position="495"/>
        <end position="561"/>
    </location>
</feature>
<keyword evidence="4" id="KW-1185">Reference proteome</keyword>
<dbReference type="InterPro" id="IPR004919">
    <property type="entry name" value="GmrSD_N"/>
</dbReference>
<dbReference type="Pfam" id="PF07510">
    <property type="entry name" value="GmrSD_C"/>
    <property type="match status" value="1"/>
</dbReference>
<proteinExistence type="predicted"/>
<evidence type="ECO:0000259" key="1">
    <source>
        <dbReference type="Pfam" id="PF03235"/>
    </source>
</evidence>
<dbReference type="InterPro" id="IPR011089">
    <property type="entry name" value="GmrSD_C"/>
</dbReference>
<reference evidence="4" key="1">
    <citation type="journal article" date="2019" name="Int. J. Syst. Evol. Microbiol.">
        <title>The Global Catalogue of Microorganisms (GCM) 10K type strain sequencing project: providing services to taxonomists for standard genome sequencing and annotation.</title>
        <authorList>
            <consortium name="The Broad Institute Genomics Platform"/>
            <consortium name="The Broad Institute Genome Sequencing Center for Infectious Disease"/>
            <person name="Wu L."/>
            <person name="Ma J."/>
        </authorList>
    </citation>
    <scope>NUCLEOTIDE SEQUENCE [LARGE SCALE GENOMIC DNA]</scope>
    <source>
        <strain evidence="4">CCUG 49018</strain>
    </source>
</reference>
<evidence type="ECO:0000313" key="4">
    <source>
        <dbReference type="Proteomes" id="UP001597182"/>
    </source>
</evidence>
<organism evidence="3 4">
    <name type="scientific">Pseudonocardia benzenivorans</name>
    <dbReference type="NCBI Taxonomy" id="228005"/>
    <lineage>
        <taxon>Bacteria</taxon>
        <taxon>Bacillati</taxon>
        <taxon>Actinomycetota</taxon>
        <taxon>Actinomycetes</taxon>
        <taxon>Pseudonocardiales</taxon>
        <taxon>Pseudonocardiaceae</taxon>
        <taxon>Pseudonocardia</taxon>
    </lineage>
</organism>
<name>A0ABW3VS98_9PSEU</name>
<protein>
    <submittedName>
        <fullName evidence="3">DUF262 domain-containing protein</fullName>
    </submittedName>
</protein>
<dbReference type="PANTHER" id="PTHR35149">
    <property type="entry name" value="SLL5132 PROTEIN"/>
    <property type="match status" value="1"/>
</dbReference>
<accession>A0ABW3VS98</accession>
<evidence type="ECO:0000259" key="2">
    <source>
        <dbReference type="Pfam" id="PF07510"/>
    </source>
</evidence>